<name>A0AAV5JXA6_9ROSI</name>
<evidence type="ECO:0000313" key="1">
    <source>
        <dbReference type="EMBL" id="GKV17011.1"/>
    </source>
</evidence>
<protein>
    <recommendedName>
        <fullName evidence="3">DUF4283 domain-containing protein</fullName>
    </recommendedName>
</protein>
<evidence type="ECO:0008006" key="3">
    <source>
        <dbReference type="Google" id="ProtNLM"/>
    </source>
</evidence>
<gene>
    <name evidence="1" type="ORF">SLEP1_g27572</name>
</gene>
<accession>A0AAV5JXA6</accession>
<comment type="caution">
    <text evidence="1">The sequence shown here is derived from an EMBL/GenBank/DDBJ whole genome shotgun (WGS) entry which is preliminary data.</text>
</comment>
<dbReference type="EMBL" id="BPVZ01000047">
    <property type="protein sequence ID" value="GKV17011.1"/>
    <property type="molecule type" value="Genomic_DNA"/>
</dbReference>
<reference evidence="1 2" key="1">
    <citation type="journal article" date="2021" name="Commun. Biol.">
        <title>The genome of Shorea leprosula (Dipterocarpaceae) highlights the ecological relevance of drought in aseasonal tropical rainforests.</title>
        <authorList>
            <person name="Ng K.K.S."/>
            <person name="Kobayashi M.J."/>
            <person name="Fawcett J.A."/>
            <person name="Hatakeyama M."/>
            <person name="Paape T."/>
            <person name="Ng C.H."/>
            <person name="Ang C.C."/>
            <person name="Tnah L.H."/>
            <person name="Lee C.T."/>
            <person name="Nishiyama T."/>
            <person name="Sese J."/>
            <person name="O'Brien M.J."/>
            <person name="Copetti D."/>
            <person name="Mohd Noor M.I."/>
            <person name="Ong R.C."/>
            <person name="Putra M."/>
            <person name="Sireger I.Z."/>
            <person name="Indrioko S."/>
            <person name="Kosugi Y."/>
            <person name="Izuno A."/>
            <person name="Isagi Y."/>
            <person name="Lee S.L."/>
            <person name="Shimizu K.K."/>
        </authorList>
    </citation>
    <scope>NUCLEOTIDE SEQUENCE [LARGE SCALE GENOMIC DNA]</scope>
    <source>
        <strain evidence="1">214</strain>
    </source>
</reference>
<dbReference type="Proteomes" id="UP001054252">
    <property type="component" value="Unassembled WGS sequence"/>
</dbReference>
<sequence>MMELGVQDLTMALGEQLSLTAKEEVGVHLEDGDEIELVTEQSSYYLVGTVLIRKRYNMEAMENTLTGRVLAIGPWKFSSHVMALREAQGGKRITKEDLYEVPFWIQIYGLPPDCLIAGTGKRLGEVMGHLLEVDDGGGDAWSEGEWMKLVRNDGSGRPSAIQWRLEFDKDMIEGVCKESNQSGILLEESLDTSRRDTSCELRIEAISHPSIPNIMGTTQGGQRKLMTALTVVDSEDPSYGRENEARLKFELDGTINIVLEGPMLSPVPQGQIK</sequence>
<keyword evidence="2" id="KW-1185">Reference proteome</keyword>
<dbReference type="AlphaFoldDB" id="A0AAV5JXA6"/>
<proteinExistence type="predicted"/>
<evidence type="ECO:0000313" key="2">
    <source>
        <dbReference type="Proteomes" id="UP001054252"/>
    </source>
</evidence>
<organism evidence="1 2">
    <name type="scientific">Rubroshorea leprosula</name>
    <dbReference type="NCBI Taxonomy" id="152421"/>
    <lineage>
        <taxon>Eukaryota</taxon>
        <taxon>Viridiplantae</taxon>
        <taxon>Streptophyta</taxon>
        <taxon>Embryophyta</taxon>
        <taxon>Tracheophyta</taxon>
        <taxon>Spermatophyta</taxon>
        <taxon>Magnoliopsida</taxon>
        <taxon>eudicotyledons</taxon>
        <taxon>Gunneridae</taxon>
        <taxon>Pentapetalae</taxon>
        <taxon>rosids</taxon>
        <taxon>malvids</taxon>
        <taxon>Malvales</taxon>
        <taxon>Dipterocarpaceae</taxon>
        <taxon>Rubroshorea</taxon>
    </lineage>
</organism>